<dbReference type="Pfam" id="PF01554">
    <property type="entry name" value="MatE"/>
    <property type="match status" value="2"/>
</dbReference>
<evidence type="ECO:0000256" key="3">
    <source>
        <dbReference type="ARBA" id="ARBA00022475"/>
    </source>
</evidence>
<feature type="transmembrane region" description="Helical" evidence="7">
    <location>
        <begin position="158"/>
        <end position="179"/>
    </location>
</feature>
<feature type="transmembrane region" description="Helical" evidence="7">
    <location>
        <begin position="12"/>
        <end position="29"/>
    </location>
</feature>
<dbReference type="GO" id="GO:0042910">
    <property type="term" value="F:xenobiotic transmembrane transporter activity"/>
    <property type="evidence" value="ECO:0007669"/>
    <property type="project" value="InterPro"/>
</dbReference>
<dbReference type="Proteomes" id="UP000824024">
    <property type="component" value="Unassembled WGS sequence"/>
</dbReference>
<evidence type="ECO:0000256" key="1">
    <source>
        <dbReference type="ARBA" id="ARBA00004651"/>
    </source>
</evidence>
<feature type="transmembrane region" description="Helical" evidence="7">
    <location>
        <begin position="347"/>
        <end position="368"/>
    </location>
</feature>
<keyword evidence="3" id="KW-1003">Cell membrane</keyword>
<comment type="caution">
    <text evidence="8">The sequence shown here is derived from an EMBL/GenBank/DDBJ whole genome shotgun (WGS) entry which is preliminary data.</text>
</comment>
<sequence length="440" mass="47737">MKMSIGKEFAKYVFLNILGMAGLSCYILADTYFVSARLGSDGLAALNIAISSFNFINGIGLMLGIGGATRYVICREQEQIKEADQVFTQAVFWGVVIGLAIFAAGKIYAGDLAHLLGARGHILDMSAVYLRTIFSFAPFFILNNTLIAFVRNDYAPRLAMLGMLSGSFLNILLDYVFIFPMDLGIFGAALATGCAPVLGLILTSTHILRKKNHFHFCRIRISFKKMIHICSLGTSSFLDEISGGIVLIVFNLLMLKFAGNTGVAAYGIIANLALVALAFLIGLSQGTQPLISRFFGQGQYKEVRRVYRYAVVTAVVIGVVVIAIVYGFTDELIRVFNSSRDPELARIAGGGIHLYFTGFLIVGINIVTASRFASTAHPKASLGIASLRGIIGIVLLALLLSVLFGQTGLWLAFPCTEAVTLAVGMILRKILNRKEQRERT</sequence>
<dbReference type="GO" id="GO:0005886">
    <property type="term" value="C:plasma membrane"/>
    <property type="evidence" value="ECO:0007669"/>
    <property type="project" value="UniProtKB-SubCell"/>
</dbReference>
<keyword evidence="4 7" id="KW-0812">Transmembrane</keyword>
<dbReference type="InterPro" id="IPR048279">
    <property type="entry name" value="MdtK-like"/>
</dbReference>
<gene>
    <name evidence="8" type="ORF">IAA08_08465</name>
</gene>
<feature type="transmembrane region" description="Helical" evidence="7">
    <location>
        <begin position="409"/>
        <end position="427"/>
    </location>
</feature>
<dbReference type="InterPro" id="IPR051327">
    <property type="entry name" value="MATE_MepA_subfamily"/>
</dbReference>
<evidence type="ECO:0000313" key="8">
    <source>
        <dbReference type="EMBL" id="HIZ07953.1"/>
    </source>
</evidence>
<feature type="transmembrane region" description="Helical" evidence="7">
    <location>
        <begin position="86"/>
        <end position="108"/>
    </location>
</feature>
<organism evidence="8 9">
    <name type="scientific">Candidatus Eubacterium avistercoris</name>
    <dbReference type="NCBI Taxonomy" id="2838567"/>
    <lineage>
        <taxon>Bacteria</taxon>
        <taxon>Bacillati</taxon>
        <taxon>Bacillota</taxon>
        <taxon>Clostridia</taxon>
        <taxon>Eubacteriales</taxon>
        <taxon>Eubacteriaceae</taxon>
        <taxon>Eubacterium</taxon>
    </lineage>
</organism>
<dbReference type="EMBL" id="DXCH01000233">
    <property type="protein sequence ID" value="HIZ07953.1"/>
    <property type="molecule type" value="Genomic_DNA"/>
</dbReference>
<feature type="transmembrane region" description="Helical" evidence="7">
    <location>
        <begin position="44"/>
        <end position="65"/>
    </location>
</feature>
<dbReference type="PIRSF" id="PIRSF006603">
    <property type="entry name" value="DinF"/>
    <property type="match status" value="1"/>
</dbReference>
<feature type="transmembrane region" description="Helical" evidence="7">
    <location>
        <begin position="380"/>
        <end position="403"/>
    </location>
</feature>
<evidence type="ECO:0000256" key="2">
    <source>
        <dbReference type="ARBA" id="ARBA00022448"/>
    </source>
</evidence>
<keyword evidence="6 7" id="KW-0472">Membrane</keyword>
<dbReference type="PROSITE" id="PS51257">
    <property type="entry name" value="PROKAR_LIPOPROTEIN"/>
    <property type="match status" value="1"/>
</dbReference>
<evidence type="ECO:0000256" key="4">
    <source>
        <dbReference type="ARBA" id="ARBA00022692"/>
    </source>
</evidence>
<dbReference type="AlphaFoldDB" id="A0A9D2D3K0"/>
<feature type="transmembrane region" description="Helical" evidence="7">
    <location>
        <begin position="306"/>
        <end position="327"/>
    </location>
</feature>
<feature type="transmembrane region" description="Helical" evidence="7">
    <location>
        <begin position="265"/>
        <end position="285"/>
    </location>
</feature>
<feature type="transmembrane region" description="Helical" evidence="7">
    <location>
        <begin position="229"/>
        <end position="253"/>
    </location>
</feature>
<feature type="transmembrane region" description="Helical" evidence="7">
    <location>
        <begin position="128"/>
        <end position="146"/>
    </location>
</feature>
<evidence type="ECO:0000256" key="6">
    <source>
        <dbReference type="ARBA" id="ARBA00023136"/>
    </source>
</evidence>
<reference evidence="8" key="2">
    <citation type="submission" date="2021-04" db="EMBL/GenBank/DDBJ databases">
        <authorList>
            <person name="Gilroy R."/>
        </authorList>
    </citation>
    <scope>NUCLEOTIDE SEQUENCE</scope>
    <source>
        <strain evidence="8">CHK192-9172</strain>
    </source>
</reference>
<keyword evidence="5 7" id="KW-1133">Transmembrane helix</keyword>
<accession>A0A9D2D3K0</accession>
<comment type="subcellular location">
    <subcellularLocation>
        <location evidence="1">Cell membrane</location>
        <topology evidence="1">Multi-pass membrane protein</topology>
    </subcellularLocation>
</comment>
<feature type="transmembrane region" description="Helical" evidence="7">
    <location>
        <begin position="185"/>
        <end position="208"/>
    </location>
</feature>
<keyword evidence="2" id="KW-0813">Transport</keyword>
<dbReference type="PANTHER" id="PTHR43823">
    <property type="entry name" value="SPORULATION PROTEIN YKVU"/>
    <property type="match status" value="1"/>
</dbReference>
<reference evidence="8" key="1">
    <citation type="journal article" date="2021" name="PeerJ">
        <title>Extensive microbial diversity within the chicken gut microbiome revealed by metagenomics and culture.</title>
        <authorList>
            <person name="Gilroy R."/>
            <person name="Ravi A."/>
            <person name="Getino M."/>
            <person name="Pursley I."/>
            <person name="Horton D.L."/>
            <person name="Alikhan N.F."/>
            <person name="Baker D."/>
            <person name="Gharbi K."/>
            <person name="Hall N."/>
            <person name="Watson M."/>
            <person name="Adriaenssens E.M."/>
            <person name="Foster-Nyarko E."/>
            <person name="Jarju S."/>
            <person name="Secka A."/>
            <person name="Antonio M."/>
            <person name="Oren A."/>
            <person name="Chaudhuri R.R."/>
            <person name="La Ragione R."/>
            <person name="Hildebrand F."/>
            <person name="Pallen M.J."/>
        </authorList>
    </citation>
    <scope>NUCLEOTIDE SEQUENCE</scope>
    <source>
        <strain evidence="8">CHK192-9172</strain>
    </source>
</reference>
<dbReference type="GO" id="GO:0015297">
    <property type="term" value="F:antiporter activity"/>
    <property type="evidence" value="ECO:0007669"/>
    <property type="project" value="InterPro"/>
</dbReference>
<evidence type="ECO:0000256" key="7">
    <source>
        <dbReference type="SAM" id="Phobius"/>
    </source>
</evidence>
<proteinExistence type="predicted"/>
<dbReference type="InterPro" id="IPR002528">
    <property type="entry name" value="MATE_fam"/>
</dbReference>
<dbReference type="PANTHER" id="PTHR43823:SF3">
    <property type="entry name" value="MULTIDRUG EXPORT PROTEIN MEPA"/>
    <property type="match status" value="1"/>
</dbReference>
<name>A0A9D2D3K0_9FIRM</name>
<evidence type="ECO:0000313" key="9">
    <source>
        <dbReference type="Proteomes" id="UP000824024"/>
    </source>
</evidence>
<evidence type="ECO:0000256" key="5">
    <source>
        <dbReference type="ARBA" id="ARBA00022989"/>
    </source>
</evidence>
<protein>
    <submittedName>
        <fullName evidence="8">MATE family efflux transporter</fullName>
    </submittedName>
</protein>